<proteinExistence type="predicted"/>
<evidence type="ECO:0000256" key="1">
    <source>
        <dbReference type="ARBA" id="ARBA00022676"/>
    </source>
</evidence>
<dbReference type="PANTHER" id="PTHR12526">
    <property type="entry name" value="GLYCOSYLTRANSFERASE"/>
    <property type="match status" value="1"/>
</dbReference>
<reference evidence="4" key="1">
    <citation type="submission" date="2021-03" db="EMBL/GenBank/DDBJ databases">
        <title>Microbacterium sp. nov., a novel actinobacterium isolated from cow dung.</title>
        <authorList>
            <person name="Zhang L."/>
        </authorList>
    </citation>
    <scope>NUCLEOTIDE SEQUENCE</scope>
    <source>
        <strain evidence="4">NEAU-LLB</strain>
    </source>
</reference>
<evidence type="ECO:0000313" key="5">
    <source>
        <dbReference type="Proteomes" id="UP000680132"/>
    </source>
</evidence>
<evidence type="ECO:0000313" key="4">
    <source>
        <dbReference type="EMBL" id="MBO3664985.1"/>
    </source>
</evidence>
<dbReference type="Proteomes" id="UP000680132">
    <property type="component" value="Unassembled WGS sequence"/>
</dbReference>
<dbReference type="EMBL" id="JAGFOA010000007">
    <property type="protein sequence ID" value="MBO3664985.1"/>
    <property type="molecule type" value="Genomic_DNA"/>
</dbReference>
<organism evidence="4 5">
    <name type="scientific">Microbacterium stercoris</name>
    <dbReference type="NCBI Taxonomy" id="2820289"/>
    <lineage>
        <taxon>Bacteria</taxon>
        <taxon>Bacillati</taxon>
        <taxon>Actinomycetota</taxon>
        <taxon>Actinomycetes</taxon>
        <taxon>Micrococcales</taxon>
        <taxon>Microbacteriaceae</taxon>
        <taxon>Microbacterium</taxon>
    </lineage>
</organism>
<dbReference type="Gene3D" id="3.40.50.2000">
    <property type="entry name" value="Glycogen Phosphorylase B"/>
    <property type="match status" value="2"/>
</dbReference>
<evidence type="ECO:0000259" key="3">
    <source>
        <dbReference type="Pfam" id="PF13439"/>
    </source>
</evidence>
<keyword evidence="2" id="KW-0808">Transferase</keyword>
<comment type="caution">
    <text evidence="4">The sequence shown here is derived from an EMBL/GenBank/DDBJ whole genome shotgun (WGS) entry which is preliminary data.</text>
</comment>
<dbReference type="AlphaFoldDB" id="A0A939QMJ3"/>
<gene>
    <name evidence="4" type="ORF">J5V96_15920</name>
</gene>
<evidence type="ECO:0000256" key="2">
    <source>
        <dbReference type="ARBA" id="ARBA00022679"/>
    </source>
</evidence>
<name>A0A939QMJ3_9MICO</name>
<keyword evidence="5" id="KW-1185">Reference proteome</keyword>
<dbReference type="InterPro" id="IPR028098">
    <property type="entry name" value="Glyco_trans_4-like_N"/>
</dbReference>
<keyword evidence="1" id="KW-0328">Glycosyltransferase</keyword>
<dbReference type="Pfam" id="PF13692">
    <property type="entry name" value="Glyco_trans_1_4"/>
    <property type="match status" value="1"/>
</dbReference>
<dbReference type="RefSeq" id="WP_208505228.1">
    <property type="nucleotide sequence ID" value="NZ_JAGFOA010000007.1"/>
</dbReference>
<dbReference type="GO" id="GO:0016757">
    <property type="term" value="F:glycosyltransferase activity"/>
    <property type="evidence" value="ECO:0007669"/>
    <property type="project" value="UniProtKB-KW"/>
</dbReference>
<dbReference type="SUPFAM" id="SSF53756">
    <property type="entry name" value="UDP-Glycosyltransferase/glycogen phosphorylase"/>
    <property type="match status" value="1"/>
</dbReference>
<feature type="domain" description="Glycosyltransferase subfamily 4-like N-terminal" evidence="3">
    <location>
        <begin position="27"/>
        <end position="172"/>
    </location>
</feature>
<dbReference type="CDD" id="cd03801">
    <property type="entry name" value="GT4_PimA-like"/>
    <property type="match status" value="1"/>
</dbReference>
<accession>A0A939QMJ3</accession>
<dbReference type="Pfam" id="PF13439">
    <property type="entry name" value="Glyco_transf_4"/>
    <property type="match status" value="1"/>
</dbReference>
<dbReference type="PANTHER" id="PTHR12526:SF510">
    <property type="entry name" value="D-INOSITOL 3-PHOSPHATE GLYCOSYLTRANSFERASE"/>
    <property type="match status" value="1"/>
</dbReference>
<protein>
    <submittedName>
        <fullName evidence="4">Glycosyltransferase family 4 protein</fullName>
    </submittedName>
</protein>
<sequence>MRILLLTTWYPTVAAPSSGIFVLKDAELLAREHDVQVVHLASPRLLSAEDEAVDRDRAVPVTRIPMSTTNPLQILAAARRIRPFLTDVDVLHTEAISTLLPLLAVGVRVPWVHVEHWSALSNPDTIGRARLALPVLRRLLRRPDVVTAVCDYLADPIRAHRPGPTRVVPCIVPQPETVAPHPGGAGPRLVAVGGLVERKDPITAVEALRLLHDAGLPASLHFVGDGPLRDAVRARADALGLGENVVLGGVRDQTGVEAELAAADLFLLPTKGENFCVSAAEAIVHGRPAVVGANGGQREYVTDLNGRLVHEQTPEAYASAALELLRRDPRPSADAVAATIGDRFSPARVAEGYAAAYEEARAVRASR</sequence>